<dbReference type="InterPro" id="IPR052698">
    <property type="entry name" value="MoCofactor_Util/Proc"/>
</dbReference>
<proteinExistence type="predicted"/>
<dbReference type="SMART" id="SM00746">
    <property type="entry name" value="TRASH"/>
    <property type="match status" value="1"/>
</dbReference>
<evidence type="ECO:0000313" key="3">
    <source>
        <dbReference type="Proteomes" id="UP001500457"/>
    </source>
</evidence>
<gene>
    <name evidence="2" type="ORF">GCM10023203_04430</name>
</gene>
<dbReference type="InterPro" id="IPR009078">
    <property type="entry name" value="Ferritin-like_SF"/>
</dbReference>
<dbReference type="InterPro" id="IPR007029">
    <property type="entry name" value="YHS_dom"/>
</dbReference>
<dbReference type="Gene3D" id="3.40.50.720">
    <property type="entry name" value="NAD(P)-binding Rossmann-like Domain"/>
    <property type="match status" value="1"/>
</dbReference>
<dbReference type="Proteomes" id="UP001500457">
    <property type="component" value="Unassembled WGS sequence"/>
</dbReference>
<evidence type="ECO:0000259" key="1">
    <source>
        <dbReference type="SMART" id="SM00746"/>
    </source>
</evidence>
<dbReference type="RefSeq" id="WP_274231018.1">
    <property type="nucleotide sequence ID" value="NZ_BAABHQ010000001.1"/>
</dbReference>
<dbReference type="PANTHER" id="PTHR30388">
    <property type="entry name" value="ALDEHYDE OXIDOREDUCTASE MOLYBDENUM COFACTOR ASSEMBLY PROTEIN"/>
    <property type="match status" value="1"/>
</dbReference>
<organism evidence="2 3">
    <name type="scientific">Actinomycetospora straminea</name>
    <dbReference type="NCBI Taxonomy" id="663607"/>
    <lineage>
        <taxon>Bacteria</taxon>
        <taxon>Bacillati</taxon>
        <taxon>Actinomycetota</taxon>
        <taxon>Actinomycetes</taxon>
        <taxon>Pseudonocardiales</taxon>
        <taxon>Pseudonocardiaceae</taxon>
        <taxon>Actinomycetospora</taxon>
    </lineage>
</organism>
<reference evidence="3" key="1">
    <citation type="journal article" date="2019" name="Int. J. Syst. Evol. Microbiol.">
        <title>The Global Catalogue of Microorganisms (GCM) 10K type strain sequencing project: providing services to taxonomists for standard genome sequencing and annotation.</title>
        <authorList>
            <consortium name="The Broad Institute Genomics Platform"/>
            <consortium name="The Broad Institute Genome Sequencing Center for Infectious Disease"/>
            <person name="Wu L."/>
            <person name="Ma J."/>
        </authorList>
    </citation>
    <scope>NUCLEOTIDE SEQUENCE [LARGE SCALE GENOMIC DNA]</scope>
    <source>
        <strain evidence="3">JCM 17983</strain>
    </source>
</reference>
<dbReference type="Pfam" id="PF02625">
    <property type="entry name" value="XdhC_CoxI"/>
    <property type="match status" value="1"/>
</dbReference>
<dbReference type="Pfam" id="PF04945">
    <property type="entry name" value="YHS"/>
    <property type="match status" value="1"/>
</dbReference>
<dbReference type="Pfam" id="PF13478">
    <property type="entry name" value="XdhC_C"/>
    <property type="match status" value="1"/>
</dbReference>
<dbReference type="InterPro" id="IPR011017">
    <property type="entry name" value="TRASH_dom"/>
</dbReference>
<dbReference type="InterPro" id="IPR003777">
    <property type="entry name" value="XdhC_CoxI"/>
</dbReference>
<name>A0ABP9E018_9PSEU</name>
<comment type="caution">
    <text evidence="2">The sequence shown here is derived from an EMBL/GenBank/DDBJ whole genome shotgun (WGS) entry which is preliminary data.</text>
</comment>
<keyword evidence="3" id="KW-1185">Reference proteome</keyword>
<feature type="domain" description="TRASH" evidence="1">
    <location>
        <begin position="264"/>
        <end position="302"/>
    </location>
</feature>
<accession>A0ABP9E018</accession>
<protein>
    <recommendedName>
        <fullName evidence="1">TRASH domain-containing protein</fullName>
    </recommendedName>
</protein>
<sequence length="315" mass="32063">MTTAHVLRRAGALRDAGTPFVLATVVRAQSPTSARAGDSALVLPDGTLEGFVGGACAESTVRVEGLRLLRDRSSTLLRIVPAGGDAATPPVDIGGAEREGVITVDNPCLSGGTLEIFLEAMVPPTVVHVCGDGPVARALVRIGEAMDFDVRAGGDPSASSPPAAVVVAAHGRDEDEALVAALRAGVPYVALVASRTRGTAVLDALDVTPSERARVRTPAGLDLGATTPAEIALSIYAEMVAGRERVARPPAAVDHGDGAGPAVDPVCGMAVARAAADPSAVVDGRTWWFCGPGCRRAFLDDPARFTVVDLAAGRS</sequence>
<dbReference type="PANTHER" id="PTHR30388:SF4">
    <property type="entry name" value="MOLYBDENUM COFACTOR INSERTION CHAPERONE PAOD"/>
    <property type="match status" value="1"/>
</dbReference>
<dbReference type="EMBL" id="BAABHQ010000001">
    <property type="protein sequence ID" value="GAA4860316.1"/>
    <property type="molecule type" value="Genomic_DNA"/>
</dbReference>
<dbReference type="SUPFAM" id="SSF47240">
    <property type="entry name" value="Ferritin-like"/>
    <property type="match status" value="1"/>
</dbReference>
<evidence type="ECO:0000313" key="2">
    <source>
        <dbReference type="EMBL" id="GAA4860316.1"/>
    </source>
</evidence>
<dbReference type="InterPro" id="IPR027051">
    <property type="entry name" value="XdhC_Rossmann_dom"/>
</dbReference>